<proteinExistence type="predicted"/>
<protein>
    <submittedName>
        <fullName evidence="1">Uncharacterized protein</fullName>
    </submittedName>
</protein>
<gene>
    <name evidence="1" type="ORF">MNB_SUP05-4-849</name>
</gene>
<sequence length="197" mass="22807">MSETEFLIGRSGLDLVDDFYPEDLPNEWRFDYYSTLFKTLSLPIDTQEDLDSIFEELEDSDEEFELVLSISSKQLASASDLANLLDSVSEYRSLFVLFCELKHQLDADVIALLKDYRVAFQSDQLYKLDYQAQEVVGKYLYYSHIPVLYTTSSWDEKQMRAYVEQAALINTRTILICKNAESEALNKIRIIAEILGF</sequence>
<evidence type="ECO:0000313" key="1">
    <source>
        <dbReference type="EMBL" id="SFV77679.1"/>
    </source>
</evidence>
<name>A0A1W1DAP2_9ZZZZ</name>
<organism evidence="1">
    <name type="scientific">hydrothermal vent metagenome</name>
    <dbReference type="NCBI Taxonomy" id="652676"/>
    <lineage>
        <taxon>unclassified sequences</taxon>
        <taxon>metagenomes</taxon>
        <taxon>ecological metagenomes</taxon>
    </lineage>
</organism>
<accession>A0A1W1DAP2</accession>
<dbReference type="AlphaFoldDB" id="A0A1W1DAP2"/>
<dbReference type="EMBL" id="FPHR01000031">
    <property type="protein sequence ID" value="SFV77679.1"/>
    <property type="molecule type" value="Genomic_DNA"/>
</dbReference>
<reference evidence="1" key="1">
    <citation type="submission" date="2016-10" db="EMBL/GenBank/DDBJ databases">
        <authorList>
            <person name="de Groot N.N."/>
        </authorList>
    </citation>
    <scope>NUCLEOTIDE SEQUENCE</scope>
</reference>